<proteinExistence type="predicted"/>
<evidence type="ECO:0000313" key="2">
    <source>
        <dbReference type="Proteomes" id="UP000292003"/>
    </source>
</evidence>
<accession>A0A4Q7J058</accession>
<protein>
    <submittedName>
        <fullName evidence="1">Uncharacterized protein</fullName>
    </submittedName>
</protein>
<reference evidence="1 2" key="1">
    <citation type="submission" date="2019-02" db="EMBL/GenBank/DDBJ databases">
        <title>Draft genome sequence of Amycolatopsis sp. 8-3EHSu isolated from roots of Suaeda maritima.</title>
        <authorList>
            <person name="Duangmal K."/>
            <person name="Chantavorakit T."/>
        </authorList>
    </citation>
    <scope>NUCLEOTIDE SEQUENCE [LARGE SCALE GENOMIC DNA]</scope>
    <source>
        <strain evidence="1 2">8-3EHSu</strain>
    </source>
</reference>
<dbReference type="InterPro" id="IPR019238">
    <property type="entry name" value="AbiEi_2"/>
</dbReference>
<dbReference type="EMBL" id="SFCC01000027">
    <property type="protein sequence ID" value="RZQ59304.1"/>
    <property type="molecule type" value="Genomic_DNA"/>
</dbReference>
<organism evidence="1 2">
    <name type="scientific">Amycolatopsis suaedae</name>
    <dbReference type="NCBI Taxonomy" id="2510978"/>
    <lineage>
        <taxon>Bacteria</taxon>
        <taxon>Bacillati</taxon>
        <taxon>Actinomycetota</taxon>
        <taxon>Actinomycetes</taxon>
        <taxon>Pseudonocardiales</taxon>
        <taxon>Pseudonocardiaceae</taxon>
        <taxon>Amycolatopsis</taxon>
    </lineage>
</organism>
<sequence>MLGGRAPKPPTVPAPRPDCVGALGVDQLARGVGCVQNVSMFNLNEHAESLNATGWPAEARLRLEELGFRVEVLGTEARVPGDVPDSRVDVMVRLTTKSGATRTYGVEIKRRMTAELATAVHFPSAPPPLLLTTYLGDPVAGRLRARGIDYVDTAGNAHLAWDDVLVDIRGRRKPATPAGRASSRGAGAFGRAGLRVLFVLLSWPETAAYPYRRLAEASGVSLGTVKTVIDELGDAGYLYGRGGERRLARGAELLDRWSEAYSITLDSALTLGEFDAADLSWWRDAESDLLALGVQVGGEAGASLIDPHLRPSSLTLYADRVPVRLISRYRLARAENKGNVHVRTKFWQAPEPESWIVPSPLIYADLLASGDPRQRDHGDRIRRIDARLERIDRT</sequence>
<name>A0A4Q7J058_9PSEU</name>
<evidence type="ECO:0000313" key="1">
    <source>
        <dbReference type="EMBL" id="RZQ59304.1"/>
    </source>
</evidence>
<comment type="caution">
    <text evidence="1">The sequence shown here is derived from an EMBL/GenBank/DDBJ whole genome shotgun (WGS) entry which is preliminary data.</text>
</comment>
<dbReference type="OrthoDB" id="6630012at2"/>
<gene>
    <name evidence="1" type="ORF">EWH70_35125</name>
</gene>
<dbReference type="Proteomes" id="UP000292003">
    <property type="component" value="Unassembled WGS sequence"/>
</dbReference>
<dbReference type="AlphaFoldDB" id="A0A4Q7J058"/>
<dbReference type="Pfam" id="PF09952">
    <property type="entry name" value="AbiEi_2"/>
    <property type="match status" value="1"/>
</dbReference>
<keyword evidence="2" id="KW-1185">Reference proteome</keyword>